<evidence type="ECO:0000256" key="1">
    <source>
        <dbReference type="SAM" id="SignalP"/>
    </source>
</evidence>
<dbReference type="RefSeq" id="WP_140004322.1">
    <property type="nucleotide sequence ID" value="NZ_CP040946.1"/>
</dbReference>
<feature type="chain" id="PRO_5022802695" description="PEP-CTERM sorting domain-containing protein" evidence="1">
    <location>
        <begin position="19"/>
        <end position="231"/>
    </location>
</feature>
<evidence type="ECO:0000313" key="3">
    <source>
        <dbReference type="Proteomes" id="UP000311008"/>
    </source>
</evidence>
<dbReference type="EMBL" id="CP040946">
    <property type="protein sequence ID" value="QDC44995.1"/>
    <property type="molecule type" value="Genomic_DNA"/>
</dbReference>
<protein>
    <recommendedName>
        <fullName evidence="4">PEP-CTERM sorting domain-containing protein</fullName>
    </recommendedName>
</protein>
<evidence type="ECO:0008006" key="4">
    <source>
        <dbReference type="Google" id="ProtNLM"/>
    </source>
</evidence>
<accession>A0A5B8CVR2</accession>
<evidence type="ECO:0000313" key="2">
    <source>
        <dbReference type="EMBL" id="QDC44995.1"/>
    </source>
</evidence>
<organism evidence="2 3">
    <name type="scientific">Methylophilus medardicus</name>
    <dbReference type="NCBI Taxonomy" id="2588534"/>
    <lineage>
        <taxon>Bacteria</taxon>
        <taxon>Pseudomonadati</taxon>
        <taxon>Pseudomonadota</taxon>
        <taxon>Betaproteobacteria</taxon>
        <taxon>Nitrosomonadales</taxon>
        <taxon>Methylophilaceae</taxon>
        <taxon>Methylophilus</taxon>
    </lineage>
</organism>
<reference evidence="3" key="1">
    <citation type="journal article" date="2019" name="ISME J.">
        <title>Evolution in action: habitat transition from sediment to the pelagial leads to genome streamlining in Methylophilaceae.</title>
        <authorList>
            <person name="Salcher M."/>
            <person name="Schaefle D."/>
            <person name="Kaspar M."/>
            <person name="Neuenschwander S.M."/>
            <person name="Ghai R."/>
        </authorList>
    </citation>
    <scope>NUCLEOTIDE SEQUENCE [LARGE SCALE GENOMIC DNA]</scope>
    <source>
        <strain evidence="3">MMS-M-51</strain>
    </source>
</reference>
<dbReference type="AlphaFoldDB" id="A0A5B8CVR2"/>
<gene>
    <name evidence="2" type="ORF">FIU01_11015</name>
</gene>
<sequence length="231" mass="24784">MKWIICLSVWLTAQVSYAESVVFESAAYGSNAQVGAVCSSANCLAPDTLPNPAQYVGESFSLSSTASITSIDFHKGLFFVEPTTPPVDIPSDITVAFYDASYQLVYSQTFSPSDYVQTEVVPDPSVIYNVQANFTPFTLNAGAYFVYYFGEHLGIPLYGTYGDSVVIVDPSQGYTFDQPFLAFGATAVRLTGNVLTTVPEADSLGMLIAGLGLAGLMRKKAHNASNSDLRI</sequence>
<proteinExistence type="predicted"/>
<feature type="signal peptide" evidence="1">
    <location>
        <begin position="1"/>
        <end position="18"/>
    </location>
</feature>
<keyword evidence="1" id="KW-0732">Signal</keyword>
<dbReference type="Proteomes" id="UP000311008">
    <property type="component" value="Chromosome"/>
</dbReference>
<dbReference type="KEGG" id="mmec:FIU01_11015"/>
<keyword evidence="3" id="KW-1185">Reference proteome</keyword>
<name>A0A5B8CVR2_9PROT</name>